<name>A0A9X0CX33_9CNID</name>
<dbReference type="GO" id="GO:0032040">
    <property type="term" value="C:small-subunit processome"/>
    <property type="evidence" value="ECO:0007669"/>
    <property type="project" value="TreeGrafter"/>
</dbReference>
<dbReference type="InterPro" id="IPR011989">
    <property type="entry name" value="ARM-like"/>
</dbReference>
<feature type="compositionally biased region" description="Polar residues" evidence="1">
    <location>
        <begin position="885"/>
        <end position="905"/>
    </location>
</feature>
<dbReference type="GO" id="GO:0030686">
    <property type="term" value="C:90S preribosome"/>
    <property type="evidence" value="ECO:0007669"/>
    <property type="project" value="TreeGrafter"/>
</dbReference>
<feature type="region of interest" description="Disordered" evidence="1">
    <location>
        <begin position="875"/>
        <end position="913"/>
    </location>
</feature>
<keyword evidence="4" id="KW-1185">Reference proteome</keyword>
<dbReference type="InterPro" id="IPR016024">
    <property type="entry name" value="ARM-type_fold"/>
</dbReference>
<dbReference type="EMBL" id="MU826359">
    <property type="protein sequence ID" value="KAJ7379152.1"/>
    <property type="molecule type" value="Genomic_DNA"/>
</dbReference>
<evidence type="ECO:0000259" key="2">
    <source>
        <dbReference type="Pfam" id="PF07539"/>
    </source>
</evidence>
<protein>
    <submittedName>
        <fullName evidence="3">Maturation of SSU-rRNA from tricistronic rRNA transcript (SSU-rRNA, 5.8S rRNA, LSU-rRNA)</fullName>
    </submittedName>
</protein>
<dbReference type="InterPro" id="IPR052575">
    <property type="entry name" value="SSU_processome_comp_20"/>
</dbReference>
<dbReference type="PANTHER" id="PTHR17695:SF11">
    <property type="entry name" value="SMALL SUBUNIT PROCESSOME COMPONENT 20 HOMOLOG"/>
    <property type="match status" value="1"/>
</dbReference>
<sequence length="1107" mass="126537">MVKRKETNTHRFKGFSERIAAIKIDVTHKIQRSTETPEDEDTFFCEGLAKWTELNCTLHFQNFASAVRQYVQSLAQLVHHKQEVIELLKAHLQIPGSLALEALLDLVVQLARDLQADFYPHFSSFFNIFLSLLNHCWQDAHILECTFTTLSYLFKFLWRYMVKDIQDVFSLYSPLLMGEQKNYIQQFAAESFSFLMRKIKDSSKLFDILFSTLDTQPGLCQGLGFLCFEMIKGVKQQFHSMTDSVLPILFSKTGDFQSKSVGVAHSLQWELVYQTLVHMLERVARYTAKEHCQVVEKSLVQELERLWSIWNEKQYGGDQEESLKSQIAFLLRLTNVWVSWKSGSLICDPVKINKVVQIMMVSDFITDIIVSPLLELTSTLLQASFAELSRDRHQKQLTLKVFNTVDNREQLFLFCRHLLKWENFQKDVLPFLLNCCQEELLKGSSKIQEVFVILTEVIVHNTSLSSDGLDLGNLKGLLFFPKCGTKQGAKILRAFLDNVTIDGKTFLDKGRLSLIWSILVCIPCISPLDIPQCCSQLLGFIHTLTEYLQSNKIAGNTVECLSVLSQAIQSYALIVPNGEEITEHLDFKFMLTLIRSWPDNVHVLQACHKLMASARKLGIKSFLGGDNLEEMYPYLRLNLCSASHVVRLLTLKILACFDQPENTSLDNKPLASLFKLCLAAEEVPTQLDTYRDRLVCLQKLRFSPAFYDDLPDFYRDAALLHLSGMLCVNFSPLWDPVIEIIASFAQSSNVKHFWGIFSELLDTAAGKTENELEEKVKTTNCQQPAIKNGEPVDSRAIKCLGEMFQNHNSASLGPREENRADHVNFRYLLWKAMASFPEVAEQKSRDVVPLFLRFVSNEFFVAMENVAPSQDIRAKHISDPHGTPTDFNQSESTETEANNSTSEPQENLHKRRHKAATKSLSIHLSLFTAFKNPKALFKEPEMRQLFMRFLAHREAEVQRLAVKCLLTYKFDYLEPYKENIERLLDDENFRDELARFSVDEDDGIVVKSHRDGLMPVLIRLLYGKMQRWTGAGSGGRAGIGVRRAVVLRFLASCPQQEIQIFMDLIFAPFKHLCTADDPGLIVTMATDLSSVVPLKKQQGFLEWCRKS</sequence>
<dbReference type="Proteomes" id="UP001163046">
    <property type="component" value="Unassembled WGS sequence"/>
</dbReference>
<dbReference type="InterPro" id="IPR011430">
    <property type="entry name" value="UTP20_N"/>
</dbReference>
<dbReference type="Pfam" id="PF07539">
    <property type="entry name" value="UTP20_N"/>
    <property type="match status" value="1"/>
</dbReference>
<reference evidence="3" key="1">
    <citation type="submission" date="2023-01" db="EMBL/GenBank/DDBJ databases">
        <title>Genome assembly of the deep-sea coral Lophelia pertusa.</title>
        <authorList>
            <person name="Herrera S."/>
            <person name="Cordes E."/>
        </authorList>
    </citation>
    <scope>NUCLEOTIDE SEQUENCE</scope>
    <source>
        <strain evidence="3">USNM1676648</strain>
        <tissue evidence="3">Polyp</tissue>
    </source>
</reference>
<comment type="caution">
    <text evidence="3">The sequence shown here is derived from an EMBL/GenBank/DDBJ whole genome shotgun (WGS) entry which is preliminary data.</text>
</comment>
<proteinExistence type="predicted"/>
<dbReference type="Gene3D" id="1.25.10.10">
    <property type="entry name" value="Leucine-rich Repeat Variant"/>
    <property type="match status" value="1"/>
</dbReference>
<feature type="domain" description="U3 small nucleolar RNA-associated protein 20 N-terminal" evidence="2">
    <location>
        <begin position="915"/>
        <end position="1102"/>
    </location>
</feature>
<dbReference type="SUPFAM" id="SSF48371">
    <property type="entry name" value="ARM repeat"/>
    <property type="match status" value="1"/>
</dbReference>
<dbReference type="PANTHER" id="PTHR17695">
    <property type="entry name" value="SMALL SUBUNIT PROCESSOME COMPONENT 20 HOMOLOG"/>
    <property type="match status" value="1"/>
</dbReference>
<gene>
    <name evidence="3" type="primary">utp20_1</name>
    <name evidence="3" type="ORF">OS493_017650</name>
</gene>
<organism evidence="3 4">
    <name type="scientific">Desmophyllum pertusum</name>
    <dbReference type="NCBI Taxonomy" id="174260"/>
    <lineage>
        <taxon>Eukaryota</taxon>
        <taxon>Metazoa</taxon>
        <taxon>Cnidaria</taxon>
        <taxon>Anthozoa</taxon>
        <taxon>Hexacorallia</taxon>
        <taxon>Scleractinia</taxon>
        <taxon>Caryophylliina</taxon>
        <taxon>Caryophylliidae</taxon>
        <taxon>Desmophyllum</taxon>
    </lineage>
</organism>
<dbReference type="OrthoDB" id="360653at2759"/>
<evidence type="ECO:0000256" key="1">
    <source>
        <dbReference type="SAM" id="MobiDB-lite"/>
    </source>
</evidence>
<dbReference type="AlphaFoldDB" id="A0A9X0CX33"/>
<evidence type="ECO:0000313" key="3">
    <source>
        <dbReference type="EMBL" id="KAJ7379152.1"/>
    </source>
</evidence>
<accession>A0A9X0CX33</accession>
<evidence type="ECO:0000313" key="4">
    <source>
        <dbReference type="Proteomes" id="UP001163046"/>
    </source>
</evidence>